<dbReference type="CDD" id="cd06582">
    <property type="entry name" value="TM_PBP1_LivH_like"/>
    <property type="match status" value="1"/>
</dbReference>
<dbReference type="EMBL" id="CAEZZU010000044">
    <property type="protein sequence ID" value="CAB4774151.1"/>
    <property type="molecule type" value="Genomic_DNA"/>
</dbReference>
<protein>
    <submittedName>
        <fullName evidence="7">Unannotated protein</fullName>
    </submittedName>
</protein>
<dbReference type="CDD" id="cd06581">
    <property type="entry name" value="TM_PBP1_LivM_like"/>
    <property type="match status" value="1"/>
</dbReference>
<feature type="transmembrane region" description="Helical" evidence="6">
    <location>
        <begin position="50"/>
        <end position="72"/>
    </location>
</feature>
<feature type="transmembrane region" description="Helical" evidence="6">
    <location>
        <begin position="26"/>
        <end position="44"/>
    </location>
</feature>
<name>A0A6J6M0Q3_9ZZZZ</name>
<feature type="transmembrane region" description="Helical" evidence="6">
    <location>
        <begin position="443"/>
        <end position="462"/>
    </location>
</feature>
<dbReference type="Pfam" id="PF02653">
    <property type="entry name" value="BPD_transp_2"/>
    <property type="match status" value="2"/>
</dbReference>
<evidence type="ECO:0000256" key="1">
    <source>
        <dbReference type="ARBA" id="ARBA00004651"/>
    </source>
</evidence>
<feature type="transmembrane region" description="Helical" evidence="6">
    <location>
        <begin position="259"/>
        <end position="279"/>
    </location>
</feature>
<feature type="transmembrane region" description="Helical" evidence="6">
    <location>
        <begin position="469"/>
        <end position="487"/>
    </location>
</feature>
<keyword evidence="3 6" id="KW-0812">Transmembrane</keyword>
<evidence type="ECO:0000313" key="8">
    <source>
        <dbReference type="EMBL" id="CAB4774151.1"/>
    </source>
</evidence>
<reference evidence="7" key="1">
    <citation type="submission" date="2020-05" db="EMBL/GenBank/DDBJ databases">
        <authorList>
            <person name="Chiriac C."/>
            <person name="Salcher M."/>
            <person name="Ghai R."/>
            <person name="Kavagutti S V."/>
        </authorList>
    </citation>
    <scope>NUCLEOTIDE SEQUENCE</scope>
</reference>
<feature type="transmembrane region" description="Helical" evidence="6">
    <location>
        <begin position="606"/>
        <end position="628"/>
    </location>
</feature>
<proteinExistence type="predicted"/>
<keyword evidence="5 6" id="KW-0472">Membrane</keyword>
<evidence type="ECO:0000256" key="3">
    <source>
        <dbReference type="ARBA" id="ARBA00022692"/>
    </source>
</evidence>
<dbReference type="GO" id="GO:0005886">
    <property type="term" value="C:plasma membrane"/>
    <property type="evidence" value="ECO:0007669"/>
    <property type="project" value="UniProtKB-SubCell"/>
</dbReference>
<comment type="subcellular location">
    <subcellularLocation>
        <location evidence="1">Cell membrane</location>
        <topology evidence="1">Multi-pass membrane protein</topology>
    </subcellularLocation>
</comment>
<feature type="transmembrane region" description="Helical" evidence="6">
    <location>
        <begin position="235"/>
        <end position="253"/>
    </location>
</feature>
<feature type="transmembrane region" description="Helical" evidence="6">
    <location>
        <begin position="640"/>
        <end position="664"/>
    </location>
</feature>
<gene>
    <name evidence="7" type="ORF">UFOPK2242_01262</name>
    <name evidence="8" type="ORF">UFOPK2925_00446</name>
</gene>
<feature type="transmembrane region" description="Helical" evidence="6">
    <location>
        <begin position="108"/>
        <end position="127"/>
    </location>
</feature>
<feature type="transmembrane region" description="Helical" evidence="6">
    <location>
        <begin position="189"/>
        <end position="206"/>
    </location>
</feature>
<dbReference type="AlphaFoldDB" id="A0A6J6M0Q3"/>
<organism evidence="7">
    <name type="scientific">freshwater metagenome</name>
    <dbReference type="NCBI Taxonomy" id="449393"/>
    <lineage>
        <taxon>unclassified sequences</taxon>
        <taxon>metagenomes</taxon>
        <taxon>ecological metagenomes</taxon>
    </lineage>
</organism>
<accession>A0A6J6M0Q3</accession>
<dbReference type="InterPro" id="IPR001851">
    <property type="entry name" value="ABC_transp_permease"/>
</dbReference>
<sequence length="711" mass="74477">MLERGVIGVSTANRREWLEKALSERALGLVALVVVFFAVIVWPFPSPLGVVLGGMLVGGRIALIALGFALVYRASRVVNFAQGDLGQVPATLVVLLVISAGWSYWLALGIGVVASLALGGLVEVLIIRRFFRAPRLILTVATIGLAQVLTGLALFIPNLFNTSALASRLEPPFTVHIDFGGVVFNANDLLTMIIVPIAFISLALFLQRSSSGIAIRGAAERADRASMLGIPVKRLSTIVWALASLLAFLAMFLRAGAVGLPIGSVLGPTFFLQALAAAVIGRFERFPTIALAAIALGVVDQAMTFQPGNRPAYNDLMLFGVVLLGLLLTGRAAKGRAGSEASTWQAAREVRPIPRELVNLPEIRIGRWVLGLGLIGFVLSLPAWLSVSRLDLATVIVISAIVALSLVVLTGWAGQVSLGQMALAGIGAAVGGAMTAVHGLDLLLALLGGGIAGAIIAVIIGYPAIRRGGLTLAVSTLAFALVTWSFILNQEFLGNWLPSGRIETPQFLWGAIDISTDTRIFYLCIGVLALALLAVRGLRASRTGRVLIAIRENDRAVRSYGVSAVRTTLAGFAVSGFLAAVAGVLLVHQQHGLDVTNFAPSESIQAFSMVVIGGLGSISGAILGAIYVRGAAWLLPAEWQFLATGAGLLLVLLILPGGLGAALADIRDGVLRAIARRRNIIVPSLLADRRVEELVPIKIDASAIEGIGDSA</sequence>
<feature type="transmembrane region" description="Helical" evidence="6">
    <location>
        <begin position="392"/>
        <end position="414"/>
    </location>
</feature>
<evidence type="ECO:0000256" key="4">
    <source>
        <dbReference type="ARBA" id="ARBA00022989"/>
    </source>
</evidence>
<dbReference type="InterPro" id="IPR043428">
    <property type="entry name" value="LivM-like"/>
</dbReference>
<feature type="transmembrane region" description="Helical" evidence="6">
    <location>
        <begin position="520"/>
        <end position="538"/>
    </location>
</feature>
<feature type="transmembrane region" description="Helical" evidence="6">
    <location>
        <begin position="316"/>
        <end position="333"/>
    </location>
</feature>
<evidence type="ECO:0000256" key="6">
    <source>
        <dbReference type="SAM" id="Phobius"/>
    </source>
</evidence>
<dbReference type="PANTHER" id="PTHR30482:SF20">
    <property type="entry name" value="HIGH-AFFINITY BRANCHED-CHAIN AMINO ACID TRANSPORT SYSTEM PERMEASE PROTEIN LIVM"/>
    <property type="match status" value="1"/>
</dbReference>
<evidence type="ECO:0000256" key="5">
    <source>
        <dbReference type="ARBA" id="ARBA00023136"/>
    </source>
</evidence>
<dbReference type="EMBL" id="CAEZWM010000181">
    <property type="protein sequence ID" value="CAB4666889.1"/>
    <property type="molecule type" value="Genomic_DNA"/>
</dbReference>
<feature type="transmembrane region" description="Helical" evidence="6">
    <location>
        <begin position="286"/>
        <end position="304"/>
    </location>
</feature>
<feature type="transmembrane region" description="Helical" evidence="6">
    <location>
        <begin position="136"/>
        <end position="156"/>
    </location>
</feature>
<feature type="transmembrane region" description="Helical" evidence="6">
    <location>
        <begin position="421"/>
        <end position="437"/>
    </location>
</feature>
<dbReference type="PANTHER" id="PTHR30482">
    <property type="entry name" value="HIGH-AFFINITY BRANCHED-CHAIN AMINO ACID TRANSPORT SYSTEM PERMEASE"/>
    <property type="match status" value="1"/>
</dbReference>
<feature type="transmembrane region" description="Helical" evidence="6">
    <location>
        <begin position="365"/>
        <end position="386"/>
    </location>
</feature>
<evidence type="ECO:0000313" key="7">
    <source>
        <dbReference type="EMBL" id="CAB4666889.1"/>
    </source>
</evidence>
<feature type="transmembrane region" description="Helical" evidence="6">
    <location>
        <begin position="84"/>
        <end position="102"/>
    </location>
</feature>
<feature type="transmembrane region" description="Helical" evidence="6">
    <location>
        <begin position="559"/>
        <end position="586"/>
    </location>
</feature>
<dbReference type="GO" id="GO:0015658">
    <property type="term" value="F:branched-chain amino acid transmembrane transporter activity"/>
    <property type="evidence" value="ECO:0007669"/>
    <property type="project" value="InterPro"/>
</dbReference>
<keyword evidence="2" id="KW-1003">Cell membrane</keyword>
<evidence type="ECO:0000256" key="2">
    <source>
        <dbReference type="ARBA" id="ARBA00022475"/>
    </source>
</evidence>
<keyword evidence="4 6" id="KW-1133">Transmembrane helix</keyword>